<keyword evidence="8" id="KW-1185">Reference proteome</keyword>
<evidence type="ECO:0000313" key="8">
    <source>
        <dbReference type="Proteomes" id="UP000197032"/>
    </source>
</evidence>
<keyword evidence="4 6" id="KW-1133">Transmembrane helix</keyword>
<dbReference type="RefSeq" id="WP_088552695.1">
    <property type="nucleotide sequence ID" value="NZ_BDGJ01000005.1"/>
</dbReference>
<name>A0A1Z5HP00_9FIRM</name>
<dbReference type="OrthoDB" id="1724700at2"/>
<evidence type="ECO:0000256" key="1">
    <source>
        <dbReference type="ARBA" id="ARBA00004651"/>
    </source>
</evidence>
<dbReference type="InterPro" id="IPR020948">
    <property type="entry name" value="P_starv_induced_PsiE-like"/>
</dbReference>
<feature type="transmembrane region" description="Helical" evidence="6">
    <location>
        <begin position="74"/>
        <end position="93"/>
    </location>
</feature>
<feature type="transmembrane region" description="Helical" evidence="6">
    <location>
        <begin position="105"/>
        <end position="129"/>
    </location>
</feature>
<reference evidence="8" key="1">
    <citation type="journal article" date="2017" name="Appl. Environ. Microbiol.">
        <title>Genomic analysis of Calderihabitans maritimus KKC1, a thermophilic hydrogenogenic carboxydotrophic bacterium isolated from marine sediment.</title>
        <authorList>
            <person name="Omae K."/>
            <person name="Yoneda Y."/>
            <person name="Fukuyama Y."/>
            <person name="Yoshida T."/>
            <person name="Sako Y."/>
        </authorList>
    </citation>
    <scope>NUCLEOTIDE SEQUENCE [LARGE SCALE GENOMIC DNA]</scope>
    <source>
        <strain evidence="8">KKC1</strain>
    </source>
</reference>
<dbReference type="AlphaFoldDB" id="A0A1Z5HP00"/>
<accession>A0A1Z5HP00</accession>
<evidence type="ECO:0000256" key="5">
    <source>
        <dbReference type="ARBA" id="ARBA00023136"/>
    </source>
</evidence>
<protein>
    <recommendedName>
        <fullName evidence="9">Phosphate-starvation-inducible E</fullName>
    </recommendedName>
</protein>
<sequence>MKISRILIGAEYLIHILIAVILLFATAGIFLLSIRELQEFSLLTILTLISNALLMLIVKEILWTVLRFLKRQDFNISSFLFIGIISSIRQMLFVEAQKSIAEVDVVTYFIELGLNAAVILILMVSYFLWKKAENYSRPYN</sequence>
<evidence type="ECO:0000313" key="7">
    <source>
        <dbReference type="EMBL" id="GAW91107.1"/>
    </source>
</evidence>
<keyword evidence="3 6" id="KW-0812">Transmembrane</keyword>
<organism evidence="7 8">
    <name type="scientific">Calderihabitans maritimus</name>
    <dbReference type="NCBI Taxonomy" id="1246530"/>
    <lineage>
        <taxon>Bacteria</taxon>
        <taxon>Bacillati</taxon>
        <taxon>Bacillota</taxon>
        <taxon>Clostridia</taxon>
        <taxon>Neomoorellales</taxon>
        <taxon>Calderihabitantaceae</taxon>
        <taxon>Calderihabitans</taxon>
    </lineage>
</organism>
<keyword evidence="2" id="KW-1003">Cell membrane</keyword>
<evidence type="ECO:0000256" key="4">
    <source>
        <dbReference type="ARBA" id="ARBA00022989"/>
    </source>
</evidence>
<dbReference type="EMBL" id="BDGJ01000005">
    <property type="protein sequence ID" value="GAW91107.1"/>
    <property type="molecule type" value="Genomic_DNA"/>
</dbReference>
<dbReference type="GO" id="GO:0005886">
    <property type="term" value="C:plasma membrane"/>
    <property type="evidence" value="ECO:0007669"/>
    <property type="project" value="UniProtKB-SubCell"/>
</dbReference>
<evidence type="ECO:0000256" key="2">
    <source>
        <dbReference type="ARBA" id="ARBA00022475"/>
    </source>
</evidence>
<proteinExistence type="predicted"/>
<evidence type="ECO:0000256" key="3">
    <source>
        <dbReference type="ARBA" id="ARBA00022692"/>
    </source>
</evidence>
<feature type="transmembrane region" description="Helical" evidence="6">
    <location>
        <begin position="40"/>
        <end position="62"/>
    </location>
</feature>
<dbReference type="Pfam" id="PF06146">
    <property type="entry name" value="PsiE"/>
    <property type="match status" value="1"/>
</dbReference>
<keyword evidence="5 6" id="KW-0472">Membrane</keyword>
<comment type="caution">
    <text evidence="7">The sequence shown here is derived from an EMBL/GenBank/DDBJ whole genome shotgun (WGS) entry which is preliminary data.</text>
</comment>
<comment type="subcellular location">
    <subcellularLocation>
        <location evidence="1">Cell membrane</location>
        <topology evidence="1">Multi-pass membrane protein</topology>
    </subcellularLocation>
</comment>
<dbReference type="Proteomes" id="UP000197032">
    <property type="component" value="Unassembled WGS sequence"/>
</dbReference>
<gene>
    <name evidence="7" type="ORF">KKC1_02690</name>
</gene>
<evidence type="ECO:0000256" key="6">
    <source>
        <dbReference type="SAM" id="Phobius"/>
    </source>
</evidence>
<evidence type="ECO:0008006" key="9">
    <source>
        <dbReference type="Google" id="ProtNLM"/>
    </source>
</evidence>
<feature type="transmembrane region" description="Helical" evidence="6">
    <location>
        <begin position="12"/>
        <end position="34"/>
    </location>
</feature>